<dbReference type="EMBL" id="LSRX01000599">
    <property type="protein sequence ID" value="OLP92963.1"/>
    <property type="molecule type" value="Genomic_DNA"/>
</dbReference>
<protein>
    <submittedName>
        <fullName evidence="1">Uncharacterized protein</fullName>
    </submittedName>
</protein>
<reference evidence="1 2" key="1">
    <citation type="submission" date="2016-02" db="EMBL/GenBank/DDBJ databases">
        <title>Genome analysis of coral dinoflagellate symbionts highlights evolutionary adaptations to a symbiotic lifestyle.</title>
        <authorList>
            <person name="Aranda M."/>
            <person name="Li Y."/>
            <person name="Liew Y.J."/>
            <person name="Baumgarten S."/>
            <person name="Simakov O."/>
            <person name="Wilson M."/>
            <person name="Piel J."/>
            <person name="Ashoor H."/>
            <person name="Bougouffa S."/>
            <person name="Bajic V.B."/>
            <person name="Ryu T."/>
            <person name="Ravasi T."/>
            <person name="Bayer T."/>
            <person name="Micklem G."/>
            <person name="Kim H."/>
            <person name="Bhak J."/>
            <person name="Lajeunesse T.C."/>
            <person name="Voolstra C.R."/>
        </authorList>
    </citation>
    <scope>NUCLEOTIDE SEQUENCE [LARGE SCALE GENOMIC DNA]</scope>
    <source>
        <strain evidence="1 2">CCMP2467</strain>
    </source>
</reference>
<dbReference type="Proteomes" id="UP000186817">
    <property type="component" value="Unassembled WGS sequence"/>
</dbReference>
<proteinExistence type="predicted"/>
<evidence type="ECO:0000313" key="2">
    <source>
        <dbReference type="Proteomes" id="UP000186817"/>
    </source>
</evidence>
<gene>
    <name evidence="1" type="ORF">AK812_SmicGene25170</name>
</gene>
<keyword evidence="2" id="KW-1185">Reference proteome</keyword>
<comment type="caution">
    <text evidence="1">The sequence shown here is derived from an EMBL/GenBank/DDBJ whole genome shotgun (WGS) entry which is preliminary data.</text>
</comment>
<evidence type="ECO:0000313" key="1">
    <source>
        <dbReference type="EMBL" id="OLP92963.1"/>
    </source>
</evidence>
<accession>A0A1Q9DCM6</accession>
<dbReference type="AlphaFoldDB" id="A0A1Q9DCM6"/>
<organism evidence="1 2">
    <name type="scientific">Symbiodinium microadriaticum</name>
    <name type="common">Dinoflagellate</name>
    <name type="synonym">Zooxanthella microadriatica</name>
    <dbReference type="NCBI Taxonomy" id="2951"/>
    <lineage>
        <taxon>Eukaryota</taxon>
        <taxon>Sar</taxon>
        <taxon>Alveolata</taxon>
        <taxon>Dinophyceae</taxon>
        <taxon>Suessiales</taxon>
        <taxon>Symbiodiniaceae</taxon>
        <taxon>Symbiodinium</taxon>
    </lineage>
</organism>
<sequence>MRRLLARHPGIFMEAVREVELPEWGMPENAVADVLLEVAYRRSPSIGGRFEASHAHEEDVFEGPLMLEHEILATVCDFPAWPQAPSNRYKSSVLFWLTLRIYIINRTAKVSEISVVGPLLVKPLGPFVDVVHARKRSLLEWGPDHLAESVLTPLTSNIHRILFFCLLVCWIPPVAG</sequence>
<name>A0A1Q9DCM6_SYMMI</name>